<keyword evidence="2" id="KW-0433">Leucine-rich repeat</keyword>
<dbReference type="InterPro" id="IPR001611">
    <property type="entry name" value="Leu-rich_rpt"/>
</dbReference>
<reference evidence="6" key="1">
    <citation type="submission" date="2021-02" db="EMBL/GenBank/DDBJ databases">
        <authorList>
            <person name="Nowell W R."/>
        </authorList>
    </citation>
    <scope>NUCLEOTIDE SEQUENCE</scope>
</reference>
<keyword evidence="3" id="KW-0677">Repeat</keyword>
<evidence type="ECO:0000256" key="3">
    <source>
        <dbReference type="ARBA" id="ARBA00022737"/>
    </source>
</evidence>
<feature type="domain" description="F-box" evidence="5">
    <location>
        <begin position="61"/>
        <end position="108"/>
    </location>
</feature>
<dbReference type="InterPro" id="IPR001810">
    <property type="entry name" value="F-box_dom"/>
</dbReference>
<dbReference type="PANTHER" id="PTHR24113:SF12">
    <property type="entry name" value="RAN GTPASE-ACTIVATING PROTEIN 1"/>
    <property type="match status" value="1"/>
</dbReference>
<feature type="region of interest" description="Disordered" evidence="4">
    <location>
        <begin position="335"/>
        <end position="375"/>
    </location>
</feature>
<evidence type="ECO:0000256" key="4">
    <source>
        <dbReference type="SAM" id="MobiDB-lite"/>
    </source>
</evidence>
<organism evidence="6 7">
    <name type="scientific">Rotaria socialis</name>
    <dbReference type="NCBI Taxonomy" id="392032"/>
    <lineage>
        <taxon>Eukaryota</taxon>
        <taxon>Metazoa</taxon>
        <taxon>Spiralia</taxon>
        <taxon>Gnathifera</taxon>
        <taxon>Rotifera</taxon>
        <taxon>Eurotatoria</taxon>
        <taxon>Bdelloidea</taxon>
        <taxon>Philodinida</taxon>
        <taxon>Philodinidae</taxon>
        <taxon>Rotaria</taxon>
    </lineage>
</organism>
<dbReference type="GO" id="GO:0005829">
    <property type="term" value="C:cytosol"/>
    <property type="evidence" value="ECO:0007669"/>
    <property type="project" value="TreeGrafter"/>
</dbReference>
<keyword evidence="1" id="KW-0343">GTPase activation</keyword>
<name>A0A820CH90_9BILA</name>
<keyword evidence="7" id="KW-1185">Reference proteome</keyword>
<dbReference type="GO" id="GO:0031267">
    <property type="term" value="F:small GTPase binding"/>
    <property type="evidence" value="ECO:0007669"/>
    <property type="project" value="TreeGrafter"/>
</dbReference>
<evidence type="ECO:0000313" key="7">
    <source>
        <dbReference type="Proteomes" id="UP000663873"/>
    </source>
</evidence>
<dbReference type="GO" id="GO:0006913">
    <property type="term" value="P:nucleocytoplasmic transport"/>
    <property type="evidence" value="ECO:0007669"/>
    <property type="project" value="TreeGrafter"/>
</dbReference>
<dbReference type="PROSITE" id="PS50181">
    <property type="entry name" value="FBOX"/>
    <property type="match status" value="1"/>
</dbReference>
<dbReference type="Proteomes" id="UP000663873">
    <property type="component" value="Unassembled WGS sequence"/>
</dbReference>
<proteinExistence type="predicted"/>
<comment type="caution">
    <text evidence="6">The sequence shown here is derived from an EMBL/GenBank/DDBJ whole genome shotgun (WGS) entry which is preliminary data.</text>
</comment>
<sequence>MSLYTVMAKGLSKYTYFILIYKDIRQQTTNSIDMNKRKFQETFVSTEYDDNQTKIMTHQDSASLLTLPVELIHMIFDNLSDFTIICSLRQVYTRLNTIMDAYPGYQELDTLFLCDEVVGCDQIKHIVNALRNNPTLTTIQLRQNAIGAVEVQHLTNALKNNTTLTEFHLNANHIGVDGGEHFADALRNNKTLLTLDLAGAGVGDEGAHLLAFALQDNTTLTTLDLGSNNINAEGAQYLADALRNNTTLTTLNLRVNDIGDLGAKYLAGALQNNARLMTLDLALNDMREEAVEHFIVALRENRFDTTVENEHMNYEHVDDKELTEEDVLDLALGNISEESDDSSKEPSSTAQYSTSQTISHENNLGEISVSKIHKN</sequence>
<evidence type="ECO:0000256" key="2">
    <source>
        <dbReference type="ARBA" id="ARBA00022614"/>
    </source>
</evidence>
<dbReference type="PANTHER" id="PTHR24113">
    <property type="entry name" value="RAN GTPASE-ACTIVATING PROTEIN 1"/>
    <property type="match status" value="1"/>
</dbReference>
<dbReference type="AlphaFoldDB" id="A0A820CH90"/>
<feature type="compositionally biased region" description="Polar residues" evidence="4">
    <location>
        <begin position="349"/>
        <end position="362"/>
    </location>
</feature>
<dbReference type="InterPro" id="IPR027038">
    <property type="entry name" value="RanGap"/>
</dbReference>
<evidence type="ECO:0000259" key="5">
    <source>
        <dbReference type="PROSITE" id="PS50181"/>
    </source>
</evidence>
<dbReference type="GO" id="GO:0048471">
    <property type="term" value="C:perinuclear region of cytoplasm"/>
    <property type="evidence" value="ECO:0007669"/>
    <property type="project" value="TreeGrafter"/>
</dbReference>
<dbReference type="Gene3D" id="3.80.10.10">
    <property type="entry name" value="Ribonuclease Inhibitor"/>
    <property type="match status" value="2"/>
</dbReference>
<dbReference type="InterPro" id="IPR032675">
    <property type="entry name" value="LRR_dom_sf"/>
</dbReference>
<dbReference type="EMBL" id="CAJOBP010000745">
    <property type="protein sequence ID" value="CAF4215896.1"/>
    <property type="molecule type" value="Genomic_DNA"/>
</dbReference>
<evidence type="ECO:0000313" key="6">
    <source>
        <dbReference type="EMBL" id="CAF4215896.1"/>
    </source>
</evidence>
<evidence type="ECO:0000256" key="1">
    <source>
        <dbReference type="ARBA" id="ARBA00022468"/>
    </source>
</evidence>
<accession>A0A820CH90</accession>
<protein>
    <recommendedName>
        <fullName evidence="5">F-box domain-containing protein</fullName>
    </recommendedName>
</protein>
<dbReference type="GO" id="GO:0005634">
    <property type="term" value="C:nucleus"/>
    <property type="evidence" value="ECO:0007669"/>
    <property type="project" value="TreeGrafter"/>
</dbReference>
<dbReference type="Pfam" id="PF13516">
    <property type="entry name" value="LRR_6"/>
    <property type="match status" value="4"/>
</dbReference>
<dbReference type="SUPFAM" id="SSF52047">
    <property type="entry name" value="RNI-like"/>
    <property type="match status" value="1"/>
</dbReference>
<gene>
    <name evidence="6" type="ORF">UJA718_LOCUS7432</name>
</gene>
<dbReference type="GO" id="GO:0005096">
    <property type="term" value="F:GTPase activator activity"/>
    <property type="evidence" value="ECO:0007669"/>
    <property type="project" value="UniProtKB-KW"/>
</dbReference>
<dbReference type="SMART" id="SM00368">
    <property type="entry name" value="LRR_RI"/>
    <property type="match status" value="6"/>
</dbReference>